<protein>
    <submittedName>
        <fullName evidence="5">G6464 protein</fullName>
    </submittedName>
</protein>
<feature type="region of interest" description="Disordered" evidence="3">
    <location>
        <begin position="208"/>
        <end position="227"/>
    </location>
</feature>
<evidence type="ECO:0000256" key="1">
    <source>
        <dbReference type="ARBA" id="ARBA00022763"/>
    </source>
</evidence>
<organism evidence="5 6">
    <name type="scientific">Coccomyxa viridis</name>
    <dbReference type="NCBI Taxonomy" id="1274662"/>
    <lineage>
        <taxon>Eukaryota</taxon>
        <taxon>Viridiplantae</taxon>
        <taxon>Chlorophyta</taxon>
        <taxon>core chlorophytes</taxon>
        <taxon>Trebouxiophyceae</taxon>
        <taxon>Trebouxiophyceae incertae sedis</taxon>
        <taxon>Coccomyxaceae</taxon>
        <taxon>Coccomyxa</taxon>
    </lineage>
</organism>
<keyword evidence="6" id="KW-1185">Reference proteome</keyword>
<dbReference type="CDD" id="cd00056">
    <property type="entry name" value="ENDO3c"/>
    <property type="match status" value="1"/>
</dbReference>
<reference evidence="5 6" key="1">
    <citation type="submission" date="2024-06" db="EMBL/GenBank/DDBJ databases">
        <authorList>
            <person name="Kraege A."/>
            <person name="Thomma B."/>
        </authorList>
    </citation>
    <scope>NUCLEOTIDE SEQUENCE [LARGE SCALE GENOMIC DNA]</scope>
</reference>
<dbReference type="SUPFAM" id="SSF48150">
    <property type="entry name" value="DNA-glycosylase"/>
    <property type="match status" value="1"/>
</dbReference>
<dbReference type="PANTHER" id="PTHR43003">
    <property type="entry name" value="DNA-3-METHYLADENINE GLYCOSYLASE"/>
    <property type="match status" value="1"/>
</dbReference>
<feature type="domain" description="HhH-GPD" evidence="4">
    <location>
        <begin position="48"/>
        <end position="203"/>
    </location>
</feature>
<dbReference type="Proteomes" id="UP001497392">
    <property type="component" value="Unassembled WGS sequence"/>
</dbReference>
<dbReference type="Gene3D" id="1.10.1670.40">
    <property type="match status" value="1"/>
</dbReference>
<dbReference type="PANTHER" id="PTHR43003:SF5">
    <property type="entry name" value="DNA-3-METHYLADENINE GLYCOSYLASE"/>
    <property type="match status" value="1"/>
</dbReference>
<dbReference type="InterPro" id="IPR051912">
    <property type="entry name" value="Alkylbase_DNA_Glycosylase/TA"/>
</dbReference>
<evidence type="ECO:0000259" key="4">
    <source>
        <dbReference type="SMART" id="SM00478"/>
    </source>
</evidence>
<accession>A0ABP1FXS1</accession>
<gene>
    <name evidence="5" type="primary">g6464</name>
    <name evidence="5" type="ORF">VP750_LOCUS5533</name>
</gene>
<dbReference type="InterPro" id="IPR011257">
    <property type="entry name" value="DNA_glycosylase"/>
</dbReference>
<evidence type="ECO:0000313" key="5">
    <source>
        <dbReference type="EMBL" id="CAL5223874.1"/>
    </source>
</evidence>
<sequence>MELIREAADKLCAADPLLAPLIQEHDIPDRLLPTATDSAFHALAHVIMGQQLSVIAARNIAQKVKTACGCIEQLEPAAVLELSGQDLLACGLSRQKLAYITDLAQRFHSGTLETKTIVAMGDEELYEVLTAVKGIGRWSVDMFAMFHCGRLNILPVGDLAVRKGFQALYNLKAIPTNEEMETLAEKWRPYRSLGSYYMWRVPTQNLVKGKPGKKKAAAKPPAVPNTE</sequence>
<name>A0ABP1FXS1_9CHLO</name>
<dbReference type="InterPro" id="IPR003265">
    <property type="entry name" value="HhH-GPD_domain"/>
</dbReference>
<keyword evidence="2" id="KW-0234">DNA repair</keyword>
<dbReference type="SMART" id="SM00478">
    <property type="entry name" value="ENDO3c"/>
    <property type="match status" value="1"/>
</dbReference>
<evidence type="ECO:0000256" key="3">
    <source>
        <dbReference type="SAM" id="MobiDB-lite"/>
    </source>
</evidence>
<evidence type="ECO:0000256" key="2">
    <source>
        <dbReference type="ARBA" id="ARBA00023204"/>
    </source>
</evidence>
<proteinExistence type="predicted"/>
<dbReference type="Pfam" id="PF00730">
    <property type="entry name" value="HhH-GPD"/>
    <property type="match status" value="1"/>
</dbReference>
<dbReference type="Gene3D" id="1.10.340.30">
    <property type="entry name" value="Hypothetical protein, domain 2"/>
    <property type="match status" value="1"/>
</dbReference>
<comment type="caution">
    <text evidence="5">The sequence shown here is derived from an EMBL/GenBank/DDBJ whole genome shotgun (WGS) entry which is preliminary data.</text>
</comment>
<keyword evidence="1" id="KW-0227">DNA damage</keyword>
<dbReference type="EMBL" id="CAXHTA020000009">
    <property type="protein sequence ID" value="CAL5223874.1"/>
    <property type="molecule type" value="Genomic_DNA"/>
</dbReference>
<evidence type="ECO:0000313" key="6">
    <source>
        <dbReference type="Proteomes" id="UP001497392"/>
    </source>
</evidence>